<dbReference type="GO" id="GO:0016787">
    <property type="term" value="F:hydrolase activity"/>
    <property type="evidence" value="ECO:0007669"/>
    <property type="project" value="InterPro"/>
</dbReference>
<proteinExistence type="predicted"/>
<sequence length="379" mass="42854">MLKAKGCIAAVLYWADEEGALAEWSSFAYIPLAPGGQGTFCFQGNRALPPEATHILARAVRPDFCTWEEALFSLPFGYAGNREDNRKRRKLTIMSDLHLAKDPGRIRRALKRGEDSDALLLAGDLVNDGLPEQYRLLQRCLEELPADLPVLAVNGNHDLPLKPVPRTGQETDYGDFLQWLNQRADLQRLGWRQDDSGAYSVNLGPVEIIGLNAVTHYRRFTALKGRQLRFLEKRLEETKNTRVWRLILCHAPLLTHNPQRKPGDEPYLSRDGELEKILEGQKQILFISGHTHLSPNISEGCVEYEEKSRQLYLNDGSVCPTGMKAEKRTGWAESLIPGDWVDGVYWELLLPEGGEGRLELCARSVHTGLRYPRGYYCCE</sequence>
<dbReference type="Gene3D" id="3.60.21.10">
    <property type="match status" value="1"/>
</dbReference>
<name>A0A9D1NYB4_9FIRM</name>
<dbReference type="PANTHER" id="PTHR43143">
    <property type="entry name" value="METALLOPHOSPHOESTERASE, CALCINEURIN SUPERFAMILY"/>
    <property type="match status" value="1"/>
</dbReference>
<organism evidence="2 3">
    <name type="scientific">Candidatus Merdiplasma excrementigallinarum</name>
    <dbReference type="NCBI Taxonomy" id="2840864"/>
    <lineage>
        <taxon>Bacteria</taxon>
        <taxon>Bacillati</taxon>
        <taxon>Bacillota</taxon>
        <taxon>Clostridia</taxon>
        <taxon>Lachnospirales</taxon>
        <taxon>Lachnospiraceae</taxon>
        <taxon>Lachnospiraceae incertae sedis</taxon>
        <taxon>Candidatus Merdiplasma</taxon>
    </lineage>
</organism>
<accession>A0A9D1NYB4</accession>
<dbReference type="AlphaFoldDB" id="A0A9D1NYB4"/>
<feature type="domain" description="Calcineurin-like phosphoesterase" evidence="1">
    <location>
        <begin position="90"/>
        <end position="292"/>
    </location>
</feature>
<reference evidence="2" key="1">
    <citation type="submission" date="2020-10" db="EMBL/GenBank/DDBJ databases">
        <authorList>
            <person name="Gilroy R."/>
        </authorList>
    </citation>
    <scope>NUCLEOTIDE SEQUENCE</scope>
    <source>
        <strain evidence="2">ChiBcec6-7307</strain>
    </source>
</reference>
<dbReference type="PANTHER" id="PTHR43143:SF1">
    <property type="entry name" value="SERINE_THREONINE-PROTEIN PHOSPHATASE CPPED1"/>
    <property type="match status" value="1"/>
</dbReference>
<comment type="caution">
    <text evidence="2">The sequence shown here is derived from an EMBL/GenBank/DDBJ whole genome shotgun (WGS) entry which is preliminary data.</text>
</comment>
<gene>
    <name evidence="2" type="ORF">IAC80_05175</name>
</gene>
<evidence type="ECO:0000313" key="2">
    <source>
        <dbReference type="EMBL" id="HIV23313.1"/>
    </source>
</evidence>
<dbReference type="SUPFAM" id="SSF56300">
    <property type="entry name" value="Metallo-dependent phosphatases"/>
    <property type="match status" value="1"/>
</dbReference>
<reference evidence="2" key="2">
    <citation type="journal article" date="2021" name="PeerJ">
        <title>Extensive microbial diversity within the chicken gut microbiome revealed by metagenomics and culture.</title>
        <authorList>
            <person name="Gilroy R."/>
            <person name="Ravi A."/>
            <person name="Getino M."/>
            <person name="Pursley I."/>
            <person name="Horton D.L."/>
            <person name="Alikhan N.F."/>
            <person name="Baker D."/>
            <person name="Gharbi K."/>
            <person name="Hall N."/>
            <person name="Watson M."/>
            <person name="Adriaenssens E.M."/>
            <person name="Foster-Nyarko E."/>
            <person name="Jarju S."/>
            <person name="Secka A."/>
            <person name="Antonio M."/>
            <person name="Oren A."/>
            <person name="Chaudhuri R.R."/>
            <person name="La Ragione R."/>
            <person name="Hildebrand F."/>
            <person name="Pallen M.J."/>
        </authorList>
    </citation>
    <scope>NUCLEOTIDE SEQUENCE</scope>
    <source>
        <strain evidence="2">ChiBcec6-7307</strain>
    </source>
</reference>
<dbReference type="InterPro" id="IPR051918">
    <property type="entry name" value="STPP_CPPED1"/>
</dbReference>
<evidence type="ECO:0000313" key="3">
    <source>
        <dbReference type="Proteomes" id="UP000886889"/>
    </source>
</evidence>
<dbReference type="InterPro" id="IPR004843">
    <property type="entry name" value="Calcineurin-like_PHP"/>
</dbReference>
<dbReference type="Pfam" id="PF00149">
    <property type="entry name" value="Metallophos"/>
    <property type="match status" value="1"/>
</dbReference>
<evidence type="ECO:0000259" key="1">
    <source>
        <dbReference type="Pfam" id="PF00149"/>
    </source>
</evidence>
<dbReference type="Proteomes" id="UP000886889">
    <property type="component" value="Unassembled WGS sequence"/>
</dbReference>
<dbReference type="InterPro" id="IPR029052">
    <property type="entry name" value="Metallo-depent_PP-like"/>
</dbReference>
<protein>
    <submittedName>
        <fullName evidence="2">Metallophosphoesterase</fullName>
    </submittedName>
</protein>
<dbReference type="EMBL" id="DVOS01000044">
    <property type="protein sequence ID" value="HIV23313.1"/>
    <property type="molecule type" value="Genomic_DNA"/>
</dbReference>